<dbReference type="PANTHER" id="PTHR43343:SF3">
    <property type="entry name" value="PROTEASE DO-LIKE 8, CHLOROPLASTIC"/>
    <property type="match status" value="1"/>
</dbReference>
<dbReference type="EMBL" id="WBJX01000001">
    <property type="protein sequence ID" value="KAB1639690.1"/>
    <property type="molecule type" value="Genomic_DNA"/>
</dbReference>
<dbReference type="InterPro" id="IPR001940">
    <property type="entry name" value="Peptidase_S1C"/>
</dbReference>
<name>A0A7J5B8P7_9MICO</name>
<dbReference type="InterPro" id="IPR001478">
    <property type="entry name" value="PDZ"/>
</dbReference>
<dbReference type="InterPro" id="IPR051201">
    <property type="entry name" value="Chloro_Bact_Ser_Proteases"/>
</dbReference>
<dbReference type="AlphaFoldDB" id="A0A7J5B8P7"/>
<evidence type="ECO:0000313" key="8">
    <source>
        <dbReference type="Proteomes" id="UP000490386"/>
    </source>
</evidence>
<dbReference type="Gene3D" id="2.30.42.10">
    <property type="match status" value="1"/>
</dbReference>
<evidence type="ECO:0000256" key="1">
    <source>
        <dbReference type="ARBA" id="ARBA00010541"/>
    </source>
</evidence>
<evidence type="ECO:0000313" key="7">
    <source>
        <dbReference type="EMBL" id="KAB1639690.1"/>
    </source>
</evidence>
<feature type="domain" description="PDZ" evidence="6">
    <location>
        <begin position="337"/>
        <end position="425"/>
    </location>
</feature>
<gene>
    <name evidence="7" type="ORF">F8O03_05045</name>
</gene>
<dbReference type="InterPro" id="IPR043504">
    <property type="entry name" value="Peptidase_S1_PA_chymotrypsin"/>
</dbReference>
<sequence length="438" mass="43267">MLDTPSPAGADATSADAPTKAAQQDEHGRHRAGAHLHSIHDDAPVVTRRIGLLLAAGVAVVAAVVGGVSGALITANLIGEPNQDAQRLTQPLGSPSEPTAPLPGEASGAIAFAAPSVVTLTVSTPTRTETGSAVVYSGDGLVITNAHVVTLDGTVSDAQITATTSDGRVFTTSRVGLDVLADVAVLRLTGASGLQPARFADSDQLIVGQSTIVLGAPLGLTGTATTGVVSAVNRSIEIASAAVPPTVDENAATDSPLSSTADPGKSIVQLPVIQTDAAINPGNSGGAMLNAEGEVIGINVAIAGTKPGGQGQAASSGSIGLGFALPANYAVQIAAQLAEGQTPSHGALGATVRNAATVATSGQSIVGAYVDSVVENGAASVAGLRRGDVVTYIGTIPVSNANDLIAHVRVYEAGEEATLTVVRQGEVIEIEVSLDAAA</sequence>
<keyword evidence="3" id="KW-0378">Hydrolase</keyword>
<dbReference type="InterPro" id="IPR009003">
    <property type="entry name" value="Peptidase_S1_PA"/>
</dbReference>
<keyword evidence="8" id="KW-1185">Reference proteome</keyword>
<evidence type="ECO:0000256" key="3">
    <source>
        <dbReference type="ARBA" id="ARBA00022801"/>
    </source>
</evidence>
<dbReference type="SUPFAM" id="SSF50494">
    <property type="entry name" value="Trypsin-like serine proteases"/>
    <property type="match status" value="1"/>
</dbReference>
<dbReference type="GO" id="GO:0004252">
    <property type="term" value="F:serine-type endopeptidase activity"/>
    <property type="evidence" value="ECO:0007669"/>
    <property type="project" value="InterPro"/>
</dbReference>
<dbReference type="SMART" id="SM00228">
    <property type="entry name" value="PDZ"/>
    <property type="match status" value="1"/>
</dbReference>
<dbReference type="OrthoDB" id="9758917at2"/>
<keyword evidence="2 7" id="KW-0645">Protease</keyword>
<reference evidence="7 8" key="1">
    <citation type="submission" date="2019-09" db="EMBL/GenBank/DDBJ databases">
        <title>Phylogeny of genus Pseudoclavibacter and closely related genus.</title>
        <authorList>
            <person name="Li Y."/>
        </authorList>
    </citation>
    <scope>NUCLEOTIDE SEQUENCE [LARGE SCALE GENOMIC DNA]</scope>
    <source>
        <strain evidence="7 8">THG-MD12</strain>
    </source>
</reference>
<comment type="caution">
    <text evidence="7">The sequence shown here is derived from an EMBL/GenBank/DDBJ whole genome shotgun (WGS) entry which is preliminary data.</text>
</comment>
<evidence type="ECO:0000256" key="2">
    <source>
        <dbReference type="ARBA" id="ARBA00022670"/>
    </source>
</evidence>
<dbReference type="Pfam" id="PF13365">
    <property type="entry name" value="Trypsin_2"/>
    <property type="match status" value="1"/>
</dbReference>
<organism evidence="7 8">
    <name type="scientific">Pseudoclavibacter terrae</name>
    <dbReference type="NCBI Taxonomy" id="1530195"/>
    <lineage>
        <taxon>Bacteria</taxon>
        <taxon>Bacillati</taxon>
        <taxon>Actinomycetota</taxon>
        <taxon>Actinomycetes</taxon>
        <taxon>Micrococcales</taxon>
        <taxon>Microbacteriaceae</taxon>
        <taxon>Pseudoclavibacter</taxon>
    </lineage>
</organism>
<dbReference type="PANTHER" id="PTHR43343">
    <property type="entry name" value="PEPTIDASE S12"/>
    <property type="match status" value="1"/>
</dbReference>
<dbReference type="Pfam" id="PF13180">
    <property type="entry name" value="PDZ_2"/>
    <property type="match status" value="1"/>
</dbReference>
<proteinExistence type="inferred from homology"/>
<comment type="similarity">
    <text evidence="1">Belongs to the peptidase S1C family.</text>
</comment>
<protein>
    <submittedName>
        <fullName evidence="7">Trypsin-like serine protease</fullName>
    </submittedName>
</protein>
<dbReference type="SUPFAM" id="SSF50156">
    <property type="entry name" value="PDZ domain-like"/>
    <property type="match status" value="1"/>
</dbReference>
<evidence type="ECO:0000259" key="6">
    <source>
        <dbReference type="PROSITE" id="PS50106"/>
    </source>
</evidence>
<dbReference type="GO" id="GO:0006508">
    <property type="term" value="P:proteolysis"/>
    <property type="evidence" value="ECO:0007669"/>
    <property type="project" value="UniProtKB-KW"/>
</dbReference>
<keyword evidence="5" id="KW-0472">Membrane</keyword>
<dbReference type="Proteomes" id="UP000490386">
    <property type="component" value="Unassembled WGS sequence"/>
</dbReference>
<dbReference type="InterPro" id="IPR036034">
    <property type="entry name" value="PDZ_sf"/>
</dbReference>
<accession>A0A7J5B8P7</accession>
<feature type="transmembrane region" description="Helical" evidence="5">
    <location>
        <begin position="50"/>
        <end position="73"/>
    </location>
</feature>
<dbReference type="PRINTS" id="PR00834">
    <property type="entry name" value="PROTEASES2C"/>
</dbReference>
<dbReference type="PROSITE" id="PS50106">
    <property type="entry name" value="PDZ"/>
    <property type="match status" value="1"/>
</dbReference>
<dbReference type="RefSeq" id="WP_151422862.1">
    <property type="nucleotide sequence ID" value="NZ_CANKVH010000002.1"/>
</dbReference>
<feature type="region of interest" description="Disordered" evidence="4">
    <location>
        <begin position="1"/>
        <end position="37"/>
    </location>
</feature>
<evidence type="ECO:0000256" key="5">
    <source>
        <dbReference type="SAM" id="Phobius"/>
    </source>
</evidence>
<dbReference type="Gene3D" id="2.40.10.10">
    <property type="entry name" value="Trypsin-like serine proteases"/>
    <property type="match status" value="2"/>
</dbReference>
<keyword evidence="5" id="KW-0812">Transmembrane</keyword>
<keyword evidence="5" id="KW-1133">Transmembrane helix</keyword>
<evidence type="ECO:0000256" key="4">
    <source>
        <dbReference type="SAM" id="MobiDB-lite"/>
    </source>
</evidence>